<proteinExistence type="inferred from homology"/>
<name>A0A7C8NLG9_ORBOL</name>
<keyword evidence="1" id="KW-0547">Nucleotide-binding</keyword>
<evidence type="ECO:0000256" key="4">
    <source>
        <dbReference type="SAM" id="MobiDB-lite"/>
    </source>
</evidence>
<evidence type="ECO:0000313" key="5">
    <source>
        <dbReference type="EMBL" id="KAF3118762.1"/>
    </source>
</evidence>
<dbReference type="Proteomes" id="UP000480548">
    <property type="component" value="Unassembled WGS sequence"/>
</dbReference>
<dbReference type="Pfam" id="PF08433">
    <property type="entry name" value="KTI12"/>
    <property type="match status" value="1"/>
</dbReference>
<accession>A0A7C8NLG9</accession>
<evidence type="ECO:0000256" key="1">
    <source>
        <dbReference type="ARBA" id="ARBA00022741"/>
    </source>
</evidence>
<protein>
    <recommendedName>
        <fullName evidence="7">Chromatin associated protein KTI12</fullName>
    </recommendedName>
</protein>
<dbReference type="EMBL" id="WIQZ01000209">
    <property type="protein sequence ID" value="KAF3118762.1"/>
    <property type="molecule type" value="Genomic_DNA"/>
</dbReference>
<sequence>MSGFPASGKTTRANQIRDFFNSKIAELSPTDPRVARLKLHVVSDEGLGVSKEVYRGTCIPITTSSLLSSDEARPEKDARATFYGAVKRLLSADDIVIADGMNYIKGYRYQLHCESKALLTPSCVVYVGTPAEKCKEWNTAKGSEKREGGGETGGGEGKGHSWEAYAPDVLDNLIFRYEEPNGMTRWDSPLFVVPWMDEDIPGEEIWNAMVNNEAVKPHLATVLKPAAEANYLQILDKTTQDVVSAVLEYQKTNGAGGSVKISEASTTIELPANHVGLAQLQRIRRQFISFNRQHTAERTRLKSMFVEYLNKEWE</sequence>
<evidence type="ECO:0000256" key="3">
    <source>
        <dbReference type="ARBA" id="ARBA00025768"/>
    </source>
</evidence>
<keyword evidence="2" id="KW-0067">ATP-binding</keyword>
<evidence type="ECO:0000256" key="2">
    <source>
        <dbReference type="ARBA" id="ARBA00022840"/>
    </source>
</evidence>
<evidence type="ECO:0008006" key="7">
    <source>
        <dbReference type="Google" id="ProtNLM"/>
    </source>
</evidence>
<organism evidence="5 6">
    <name type="scientific">Orbilia oligospora</name>
    <name type="common">Nematode-trapping fungus</name>
    <name type="synonym">Arthrobotrys oligospora</name>
    <dbReference type="NCBI Taxonomy" id="2813651"/>
    <lineage>
        <taxon>Eukaryota</taxon>
        <taxon>Fungi</taxon>
        <taxon>Dikarya</taxon>
        <taxon>Ascomycota</taxon>
        <taxon>Pezizomycotina</taxon>
        <taxon>Orbiliomycetes</taxon>
        <taxon>Orbiliales</taxon>
        <taxon>Orbiliaceae</taxon>
        <taxon>Orbilia</taxon>
    </lineage>
</organism>
<dbReference type="Gene3D" id="3.40.50.300">
    <property type="entry name" value="P-loop containing nucleotide triphosphate hydrolases"/>
    <property type="match status" value="1"/>
</dbReference>
<dbReference type="GO" id="GO:0005524">
    <property type="term" value="F:ATP binding"/>
    <property type="evidence" value="ECO:0007669"/>
    <property type="project" value="UniProtKB-KW"/>
</dbReference>
<dbReference type="InterPro" id="IPR027417">
    <property type="entry name" value="P-loop_NTPase"/>
</dbReference>
<dbReference type="InterPro" id="IPR013641">
    <property type="entry name" value="KTI12/PSTK"/>
</dbReference>
<feature type="region of interest" description="Disordered" evidence="4">
    <location>
        <begin position="138"/>
        <end position="161"/>
    </location>
</feature>
<dbReference type="AlphaFoldDB" id="A0A7C8NLG9"/>
<reference evidence="5 6" key="1">
    <citation type="submission" date="2019-06" db="EMBL/GenBank/DDBJ databases">
        <authorList>
            <person name="Palmer J.M."/>
        </authorList>
    </citation>
    <scope>NUCLEOTIDE SEQUENCE [LARGE SCALE GENOMIC DNA]</scope>
    <source>
        <strain evidence="5 6">TWF703</strain>
    </source>
</reference>
<feature type="compositionally biased region" description="Basic and acidic residues" evidence="4">
    <location>
        <begin position="138"/>
        <end position="149"/>
    </location>
</feature>
<dbReference type="SUPFAM" id="SSF52540">
    <property type="entry name" value="P-loop containing nucleoside triphosphate hydrolases"/>
    <property type="match status" value="1"/>
</dbReference>
<dbReference type="PANTHER" id="PTHR12435">
    <property type="match status" value="1"/>
</dbReference>
<comment type="similarity">
    <text evidence="3">Belongs to the KTI12 family.</text>
</comment>
<gene>
    <name evidence="5" type="ORF">TWF703_004307</name>
</gene>
<evidence type="ECO:0000313" key="6">
    <source>
        <dbReference type="Proteomes" id="UP000480548"/>
    </source>
</evidence>
<comment type="caution">
    <text evidence="5">The sequence shown here is derived from an EMBL/GenBank/DDBJ whole genome shotgun (WGS) entry which is preliminary data.</text>
</comment>